<name>A0ABR8NBU1_9ACTN</name>
<accession>A0ABR8NBU1</accession>
<dbReference type="PROSITE" id="PS51387">
    <property type="entry name" value="FAD_PCMH"/>
    <property type="match status" value="1"/>
</dbReference>
<evidence type="ECO:0000256" key="3">
    <source>
        <dbReference type="ARBA" id="ARBA00022630"/>
    </source>
</evidence>
<keyword evidence="11" id="KW-1185">Reference proteome</keyword>
<evidence type="ECO:0000256" key="7">
    <source>
        <dbReference type="ARBA" id="ARBA00023002"/>
    </source>
</evidence>
<organism evidence="10 11">
    <name type="scientific">Nocardioides cavernae</name>
    <dbReference type="NCBI Taxonomy" id="1921566"/>
    <lineage>
        <taxon>Bacteria</taxon>
        <taxon>Bacillati</taxon>
        <taxon>Actinomycetota</taxon>
        <taxon>Actinomycetes</taxon>
        <taxon>Propionibacteriales</taxon>
        <taxon>Nocardioidaceae</taxon>
        <taxon>Nocardioides</taxon>
    </lineage>
</organism>
<comment type="caution">
    <text evidence="10">The sequence shown here is derived from an EMBL/GenBank/DDBJ whole genome shotgun (WGS) entry which is preliminary data.</text>
</comment>
<dbReference type="Pfam" id="PF01565">
    <property type="entry name" value="FAD_binding_4"/>
    <property type="match status" value="1"/>
</dbReference>
<dbReference type="InterPro" id="IPR040165">
    <property type="entry name" value="Diminuto-like"/>
</dbReference>
<protein>
    <recommendedName>
        <fullName evidence="2">Delta(24)-sterol reductase</fullName>
        <ecNumber evidence="2">1.3.1.72</ecNumber>
    </recommendedName>
</protein>
<keyword evidence="8" id="KW-0472">Membrane</keyword>
<evidence type="ECO:0000313" key="11">
    <source>
        <dbReference type="Proteomes" id="UP000618818"/>
    </source>
</evidence>
<evidence type="ECO:0000256" key="6">
    <source>
        <dbReference type="ARBA" id="ARBA00022989"/>
    </source>
</evidence>
<reference evidence="10 11" key="1">
    <citation type="submission" date="2020-09" db="EMBL/GenBank/DDBJ databases">
        <title>novel species in genus Nocardioides.</title>
        <authorList>
            <person name="Zhang G."/>
        </authorList>
    </citation>
    <scope>NUCLEOTIDE SEQUENCE [LARGE SCALE GENOMIC DNA]</scope>
    <source>
        <strain evidence="10 11">KCTC 39551</strain>
    </source>
</reference>
<dbReference type="InterPro" id="IPR016166">
    <property type="entry name" value="FAD-bd_PCMH"/>
</dbReference>
<dbReference type="InterPro" id="IPR016169">
    <property type="entry name" value="FAD-bd_PCMH_sub2"/>
</dbReference>
<dbReference type="InterPro" id="IPR016164">
    <property type="entry name" value="FAD-linked_Oxase-like_C"/>
</dbReference>
<evidence type="ECO:0000256" key="4">
    <source>
        <dbReference type="ARBA" id="ARBA00022692"/>
    </source>
</evidence>
<comment type="subcellular location">
    <subcellularLocation>
        <location evidence="1">Membrane</location>
        <topology evidence="1">Single-pass membrane protein</topology>
    </subcellularLocation>
</comment>
<dbReference type="SUPFAM" id="SSF55103">
    <property type="entry name" value="FAD-linked oxidases, C-terminal domain"/>
    <property type="match status" value="1"/>
</dbReference>
<dbReference type="PANTHER" id="PTHR10801">
    <property type="entry name" value="24-DEHYDROCHOLESTEROL REDUCTASE"/>
    <property type="match status" value="1"/>
</dbReference>
<dbReference type="EC" id="1.3.1.72" evidence="2"/>
<dbReference type="InterPro" id="IPR006094">
    <property type="entry name" value="Oxid_FAD_bind_N"/>
</dbReference>
<dbReference type="PANTHER" id="PTHR10801:SF0">
    <property type="entry name" value="DELTA(24)-STEROL REDUCTASE"/>
    <property type="match status" value="1"/>
</dbReference>
<feature type="domain" description="FAD-binding PCMH-type" evidence="9">
    <location>
        <begin position="1"/>
        <end position="167"/>
    </location>
</feature>
<dbReference type="InterPro" id="IPR036318">
    <property type="entry name" value="FAD-bd_PCMH-like_sf"/>
</dbReference>
<dbReference type="SUPFAM" id="SSF56176">
    <property type="entry name" value="FAD-binding/transporter-associated domain-like"/>
    <property type="match status" value="1"/>
</dbReference>
<proteinExistence type="predicted"/>
<dbReference type="RefSeq" id="WP_191195238.1">
    <property type="nucleotide sequence ID" value="NZ_JACXYZ010000001.1"/>
</dbReference>
<evidence type="ECO:0000256" key="8">
    <source>
        <dbReference type="ARBA" id="ARBA00023136"/>
    </source>
</evidence>
<dbReference type="Gene3D" id="3.30.465.10">
    <property type="match status" value="1"/>
</dbReference>
<sequence length="457" mass="50907">MRTAVGREQHAAGEARLRESYAALPAGAPVRLAKRTSNLFRGRSASEGGLDVSGLTGVVEVDGDVAEVQGMCTYEHLVEVTLAHGRIPLVVPQLRTITLGGAVSGLGIESTSFRSGLPHESVLEMDVLTGAGEVVTTKPGDELFDAFPNSYGSLGYATRLRIELEQVPSYVALRHVRFPDAATLAGAVVRVVEERAWAGERVDAVDGVAFAPDELYLTLARWTDDPGPTSDYAGQQVFYRSLQERSTDRLTVHDYLWRWDTDWFWCSRAFGAQHPLVRRVWPRRLRRSDVYWKLVALDRRLGVADRLDRRAGRPQGERVVQDVEVPVERLPEFLEWFDREIGMRPVWLCPLRLRRGADGSGDRPWPGYPLSAETTYVNVGFWGIVNVGPDAPSSPRNRAIEAKVSELGGHKSLYSEAFYAQAEFDRLYGGDHLARVKAAHDPDGRLTSLYDKVVQRR</sequence>
<keyword evidence="7" id="KW-0560">Oxidoreductase</keyword>
<keyword evidence="4" id="KW-0812">Transmembrane</keyword>
<evidence type="ECO:0000313" key="10">
    <source>
        <dbReference type="EMBL" id="MBD3925601.1"/>
    </source>
</evidence>
<keyword evidence="5" id="KW-0274">FAD</keyword>
<keyword evidence="6" id="KW-1133">Transmembrane helix</keyword>
<evidence type="ECO:0000256" key="5">
    <source>
        <dbReference type="ARBA" id="ARBA00022827"/>
    </source>
</evidence>
<evidence type="ECO:0000259" key="9">
    <source>
        <dbReference type="PROSITE" id="PS51387"/>
    </source>
</evidence>
<keyword evidence="3" id="KW-0285">Flavoprotein</keyword>
<evidence type="ECO:0000256" key="1">
    <source>
        <dbReference type="ARBA" id="ARBA00004167"/>
    </source>
</evidence>
<evidence type="ECO:0000256" key="2">
    <source>
        <dbReference type="ARBA" id="ARBA00012405"/>
    </source>
</evidence>
<dbReference type="Proteomes" id="UP000618818">
    <property type="component" value="Unassembled WGS sequence"/>
</dbReference>
<dbReference type="EMBL" id="JACXYZ010000001">
    <property type="protein sequence ID" value="MBD3925601.1"/>
    <property type="molecule type" value="Genomic_DNA"/>
</dbReference>
<gene>
    <name evidence="10" type="ORF">IEZ26_13275</name>
</gene>